<evidence type="ECO:0000256" key="4">
    <source>
        <dbReference type="ARBA" id="ARBA00023172"/>
    </source>
</evidence>
<dbReference type="Pfam" id="PF00589">
    <property type="entry name" value="Phage_integrase"/>
    <property type="match status" value="1"/>
</dbReference>
<evidence type="ECO:0000313" key="8">
    <source>
        <dbReference type="EMBL" id="OAO76272.1"/>
    </source>
</evidence>
<keyword evidence="2" id="KW-0229">DNA integration</keyword>
<dbReference type="InterPro" id="IPR004107">
    <property type="entry name" value="Integrase_SAM-like_N"/>
</dbReference>
<evidence type="ECO:0000256" key="1">
    <source>
        <dbReference type="ARBA" id="ARBA00008857"/>
    </source>
</evidence>
<evidence type="ECO:0000313" key="9">
    <source>
        <dbReference type="Proteomes" id="UP000078336"/>
    </source>
</evidence>
<evidence type="ECO:0000256" key="5">
    <source>
        <dbReference type="PROSITE-ProRule" id="PRU01248"/>
    </source>
</evidence>
<organism evidence="8 9">
    <name type="scientific">Anoxybacillus flavithermus</name>
    <dbReference type="NCBI Taxonomy" id="33934"/>
    <lineage>
        <taxon>Bacteria</taxon>
        <taxon>Bacillati</taxon>
        <taxon>Bacillota</taxon>
        <taxon>Bacilli</taxon>
        <taxon>Bacillales</taxon>
        <taxon>Anoxybacillaceae</taxon>
        <taxon>Anoxybacillus</taxon>
    </lineage>
</organism>
<dbReference type="EMBL" id="LUCQ01000174">
    <property type="protein sequence ID" value="OAO76272.1"/>
    <property type="molecule type" value="Genomic_DNA"/>
</dbReference>
<feature type="domain" description="Core-binding (CB)" evidence="7">
    <location>
        <begin position="12"/>
        <end position="99"/>
    </location>
</feature>
<evidence type="ECO:0008006" key="10">
    <source>
        <dbReference type="Google" id="ProtNLM"/>
    </source>
</evidence>
<dbReference type="InterPro" id="IPR044068">
    <property type="entry name" value="CB"/>
</dbReference>
<evidence type="ECO:0000259" key="6">
    <source>
        <dbReference type="PROSITE" id="PS51898"/>
    </source>
</evidence>
<dbReference type="GO" id="GO:0003677">
    <property type="term" value="F:DNA binding"/>
    <property type="evidence" value="ECO:0007669"/>
    <property type="project" value="UniProtKB-UniRule"/>
</dbReference>
<dbReference type="PANTHER" id="PTHR30349">
    <property type="entry name" value="PHAGE INTEGRASE-RELATED"/>
    <property type="match status" value="1"/>
</dbReference>
<name>A0A178T5M9_9BACL</name>
<dbReference type="SUPFAM" id="SSF56349">
    <property type="entry name" value="DNA breaking-rejoining enzymes"/>
    <property type="match status" value="1"/>
</dbReference>
<evidence type="ECO:0000256" key="3">
    <source>
        <dbReference type="ARBA" id="ARBA00023125"/>
    </source>
</evidence>
<dbReference type="PROSITE" id="PS51898">
    <property type="entry name" value="TYR_RECOMBINASE"/>
    <property type="match status" value="1"/>
</dbReference>
<dbReference type="InterPro" id="IPR050090">
    <property type="entry name" value="Tyrosine_recombinase_XerCD"/>
</dbReference>
<dbReference type="PANTHER" id="PTHR30349:SF64">
    <property type="entry name" value="PROPHAGE INTEGRASE INTD-RELATED"/>
    <property type="match status" value="1"/>
</dbReference>
<accession>A0A178T5M9</accession>
<dbReference type="PROSITE" id="PS51900">
    <property type="entry name" value="CB"/>
    <property type="match status" value="1"/>
</dbReference>
<dbReference type="AlphaFoldDB" id="A0A178T5M9"/>
<dbReference type="InterPro" id="IPR011010">
    <property type="entry name" value="DNA_brk_join_enz"/>
</dbReference>
<dbReference type="GO" id="GO:0015074">
    <property type="term" value="P:DNA integration"/>
    <property type="evidence" value="ECO:0007669"/>
    <property type="project" value="UniProtKB-KW"/>
</dbReference>
<sequence length="341" mass="40136">MNTQKVVQLYDNKLYDDIMIFLNEMGVESDHTRKAYETDIRQFFKIIKGKELEHLTLEDVQLRKNDVEKFKQILLDNGLARSTINRKISAIRSLLENLKANEWDVKTAFFKNIKWLKTQDNKYGVLDVHEVWEMARLAREKEREYKEVKYYFILFALDTCLRKQAILKLKWSDFEEVEDGVIVHAIDKGNKEFRQKISKEFYNELLSIKKDGEDRVFPISVDSVDNMVCRLKKLMNIPEERNIAFHSIRKAGVTFQYRITGDLTQAMKAAGHSNPIVTMRYLDLRDYGVTGAVSFGNKIDEELYKKVTHEELIKAIENCPKDLQLILNIKLKEIINDENRQ</sequence>
<comment type="caution">
    <text evidence="8">The sequence shown here is derived from an EMBL/GenBank/DDBJ whole genome shotgun (WGS) entry which is preliminary data.</text>
</comment>
<keyword evidence="9" id="KW-1185">Reference proteome</keyword>
<keyword evidence="3 5" id="KW-0238">DNA-binding</keyword>
<dbReference type="OrthoDB" id="2399485at2"/>
<gene>
    <name evidence="8" type="ORF">TAF16_2747</name>
</gene>
<evidence type="ECO:0000256" key="2">
    <source>
        <dbReference type="ARBA" id="ARBA00022908"/>
    </source>
</evidence>
<dbReference type="InterPro" id="IPR002104">
    <property type="entry name" value="Integrase_catalytic"/>
</dbReference>
<dbReference type="GO" id="GO:0006310">
    <property type="term" value="P:DNA recombination"/>
    <property type="evidence" value="ECO:0007669"/>
    <property type="project" value="UniProtKB-KW"/>
</dbReference>
<reference evidence="8 9" key="1">
    <citation type="submission" date="2016-03" db="EMBL/GenBank/DDBJ databases">
        <title>Spore heat resistance.</title>
        <authorList>
            <person name="Boekhorst J."/>
            <person name="Berendsen E.M."/>
            <person name="Wells-Bennik M.H."/>
            <person name="Kuipers O.P."/>
        </authorList>
    </citation>
    <scope>NUCLEOTIDE SEQUENCE [LARGE SCALE GENOMIC DNA]</scope>
    <source>
        <strain evidence="8 9">AF16</strain>
    </source>
</reference>
<comment type="similarity">
    <text evidence="1">Belongs to the 'phage' integrase family.</text>
</comment>
<proteinExistence type="inferred from homology"/>
<dbReference type="Gene3D" id="1.10.443.10">
    <property type="entry name" value="Intergrase catalytic core"/>
    <property type="match status" value="1"/>
</dbReference>
<dbReference type="Gene3D" id="1.10.150.130">
    <property type="match status" value="1"/>
</dbReference>
<feature type="domain" description="Tyr recombinase" evidence="6">
    <location>
        <begin position="121"/>
        <end position="294"/>
    </location>
</feature>
<dbReference type="Pfam" id="PF02899">
    <property type="entry name" value="Phage_int_SAM_1"/>
    <property type="match status" value="1"/>
</dbReference>
<keyword evidence="4" id="KW-0233">DNA recombination</keyword>
<protein>
    <recommendedName>
        <fullName evidence="10">Integrase</fullName>
    </recommendedName>
</protein>
<dbReference type="Proteomes" id="UP000078336">
    <property type="component" value="Unassembled WGS sequence"/>
</dbReference>
<evidence type="ECO:0000259" key="7">
    <source>
        <dbReference type="PROSITE" id="PS51900"/>
    </source>
</evidence>
<dbReference type="PATRIC" id="fig|33934.7.peg.2661"/>
<dbReference type="InterPro" id="IPR013762">
    <property type="entry name" value="Integrase-like_cat_sf"/>
</dbReference>
<dbReference type="RefSeq" id="WP_064214556.1">
    <property type="nucleotide sequence ID" value="NZ_LUCQ01000174.1"/>
</dbReference>
<dbReference type="InterPro" id="IPR010998">
    <property type="entry name" value="Integrase_recombinase_N"/>
</dbReference>